<protein>
    <submittedName>
        <fullName evidence="2">Uncharacterized protein</fullName>
    </submittedName>
</protein>
<proteinExistence type="predicted"/>
<feature type="compositionally biased region" description="Basic and acidic residues" evidence="1">
    <location>
        <begin position="177"/>
        <end position="190"/>
    </location>
</feature>
<name>A0A165P1Z6_9APHY</name>
<evidence type="ECO:0000313" key="3">
    <source>
        <dbReference type="Proteomes" id="UP000076727"/>
    </source>
</evidence>
<reference evidence="2 3" key="1">
    <citation type="journal article" date="2016" name="Mol. Biol. Evol.">
        <title>Comparative Genomics of Early-Diverging Mushroom-Forming Fungi Provides Insights into the Origins of Lignocellulose Decay Capabilities.</title>
        <authorList>
            <person name="Nagy L.G."/>
            <person name="Riley R."/>
            <person name="Tritt A."/>
            <person name="Adam C."/>
            <person name="Daum C."/>
            <person name="Floudas D."/>
            <person name="Sun H."/>
            <person name="Yadav J.S."/>
            <person name="Pangilinan J."/>
            <person name="Larsson K.H."/>
            <person name="Matsuura K."/>
            <person name="Barry K."/>
            <person name="Labutti K."/>
            <person name="Kuo R."/>
            <person name="Ohm R.A."/>
            <person name="Bhattacharya S.S."/>
            <person name="Shirouzu T."/>
            <person name="Yoshinaga Y."/>
            <person name="Martin F.M."/>
            <person name="Grigoriev I.V."/>
            <person name="Hibbett D.S."/>
        </authorList>
    </citation>
    <scope>NUCLEOTIDE SEQUENCE [LARGE SCALE GENOMIC DNA]</scope>
    <source>
        <strain evidence="2 3">L-15889</strain>
    </source>
</reference>
<dbReference type="Proteomes" id="UP000076727">
    <property type="component" value="Unassembled WGS sequence"/>
</dbReference>
<evidence type="ECO:0000313" key="2">
    <source>
        <dbReference type="EMBL" id="KZT67661.1"/>
    </source>
</evidence>
<organism evidence="2 3">
    <name type="scientific">Daedalea quercina L-15889</name>
    <dbReference type="NCBI Taxonomy" id="1314783"/>
    <lineage>
        <taxon>Eukaryota</taxon>
        <taxon>Fungi</taxon>
        <taxon>Dikarya</taxon>
        <taxon>Basidiomycota</taxon>
        <taxon>Agaricomycotina</taxon>
        <taxon>Agaricomycetes</taxon>
        <taxon>Polyporales</taxon>
        <taxon>Fomitopsis</taxon>
    </lineage>
</organism>
<evidence type="ECO:0000256" key="1">
    <source>
        <dbReference type="SAM" id="MobiDB-lite"/>
    </source>
</evidence>
<accession>A0A165P1Z6</accession>
<feature type="region of interest" description="Disordered" evidence="1">
    <location>
        <begin position="168"/>
        <end position="190"/>
    </location>
</feature>
<keyword evidence="3" id="KW-1185">Reference proteome</keyword>
<sequence>MPLVSHLCRTDTLASGLPGPWLSGMPDEDLVAGRQCGRIAMDACTCRRARRVTVELKLSICLRLRLGVRSASARHPNTHRRCHTPRAGPTEHHCLRLLLSIPGRAIVRQIGRHCPRARGRPPWLSFKIADRCTKSRSVSASVSHSSTRRSGACARCGLRIWTRWSRTARRRGSNGQKRRDAHILMERMTT</sequence>
<dbReference type="AlphaFoldDB" id="A0A165P1Z6"/>
<dbReference type="EMBL" id="KV429074">
    <property type="protein sequence ID" value="KZT67661.1"/>
    <property type="molecule type" value="Genomic_DNA"/>
</dbReference>
<gene>
    <name evidence="2" type="ORF">DAEQUDRAFT_385503</name>
</gene>